<keyword evidence="3 7" id="KW-0479">Metal-binding</keyword>
<comment type="catalytic activity">
    <reaction evidence="6 8">
        <text>hydrogencarbonate + H(+) = CO2 + H2O</text>
        <dbReference type="Rhea" id="RHEA:10748"/>
        <dbReference type="ChEBI" id="CHEBI:15377"/>
        <dbReference type="ChEBI" id="CHEBI:15378"/>
        <dbReference type="ChEBI" id="CHEBI:16526"/>
        <dbReference type="ChEBI" id="CHEBI:17544"/>
        <dbReference type="EC" id="4.2.1.1"/>
    </reaction>
</comment>
<dbReference type="STRING" id="1555241.A0A4P9WZG2"/>
<comment type="cofactor">
    <cofactor evidence="7">
        <name>Zn(2+)</name>
        <dbReference type="ChEBI" id="CHEBI:29105"/>
    </cofactor>
    <text evidence="7">Binds 1 zinc ion per subunit.</text>
</comment>
<evidence type="ECO:0000256" key="3">
    <source>
        <dbReference type="ARBA" id="ARBA00022723"/>
    </source>
</evidence>
<dbReference type="Pfam" id="PF00484">
    <property type="entry name" value="Pro_CA"/>
    <property type="match status" value="1"/>
</dbReference>
<dbReference type="EMBL" id="ML014381">
    <property type="protein sequence ID" value="RKO98678.1"/>
    <property type="molecule type" value="Genomic_DNA"/>
</dbReference>
<keyword evidence="5 8" id="KW-0456">Lyase</keyword>
<evidence type="ECO:0000256" key="8">
    <source>
        <dbReference type="RuleBase" id="RU003956"/>
    </source>
</evidence>
<evidence type="ECO:0000313" key="9">
    <source>
        <dbReference type="EMBL" id="RKO97975.1"/>
    </source>
</evidence>
<reference evidence="10" key="2">
    <citation type="submission" date="2018-04" db="EMBL/GenBank/DDBJ databases">
        <title>Leveraging single-cell genomics to expand the Fungal Tree of Life.</title>
        <authorList>
            <consortium name="DOE Joint Genome Institute"/>
            <person name="Ahrendt S.R."/>
            <person name="Quandt C.A."/>
            <person name="Ciobanu D."/>
            <person name="Clum A."/>
            <person name="Salamov A."/>
            <person name="Andreopoulos B."/>
            <person name="Cheng J.-F."/>
            <person name="Woyke T."/>
            <person name="Pelin A."/>
            <person name="Henrissat B."/>
            <person name="Benny G.L."/>
            <person name="Smith M.E."/>
            <person name="James T.Y."/>
            <person name="Grigoriev I.V."/>
        </authorList>
    </citation>
    <scope>NUCLEOTIDE SEQUENCE</scope>
    <source>
        <strain evidence="10">ATCC 52028</strain>
    </source>
</reference>
<dbReference type="SMART" id="SM00947">
    <property type="entry name" value="Pro_CA"/>
    <property type="match status" value="1"/>
</dbReference>
<dbReference type="InterPro" id="IPR036874">
    <property type="entry name" value="Carbonic_anhydrase_sf"/>
</dbReference>
<accession>A0A4P9WZG2</accession>
<dbReference type="GO" id="GO:0004089">
    <property type="term" value="F:carbonate dehydratase activity"/>
    <property type="evidence" value="ECO:0007669"/>
    <property type="project" value="UniProtKB-UniRule"/>
</dbReference>
<evidence type="ECO:0000256" key="5">
    <source>
        <dbReference type="ARBA" id="ARBA00023239"/>
    </source>
</evidence>
<feature type="binding site" evidence="7">
    <location>
        <position position="104"/>
    </location>
    <ligand>
        <name>Zn(2+)</name>
        <dbReference type="ChEBI" id="CHEBI:29105"/>
    </ligand>
</feature>
<keyword evidence="4 7" id="KW-0862">Zinc</keyword>
<dbReference type="PANTHER" id="PTHR11002">
    <property type="entry name" value="CARBONIC ANHYDRASE"/>
    <property type="match status" value="1"/>
</dbReference>
<feature type="binding site" evidence="7">
    <location>
        <position position="50"/>
    </location>
    <ligand>
        <name>Zn(2+)</name>
        <dbReference type="ChEBI" id="CHEBI:29105"/>
    </ligand>
</feature>
<dbReference type="Gene3D" id="3.40.1050.10">
    <property type="entry name" value="Carbonic anhydrase"/>
    <property type="match status" value="1"/>
</dbReference>
<dbReference type="EC" id="4.2.1.1" evidence="2 8"/>
<comment type="similarity">
    <text evidence="1 8">Belongs to the beta-class carbonic anhydrase family.</text>
</comment>
<dbReference type="AlphaFoldDB" id="A0A4P9WZG2"/>
<dbReference type="EMBL" id="ML009133">
    <property type="protein sequence ID" value="RKO97975.1"/>
    <property type="molecule type" value="Genomic_DNA"/>
</dbReference>
<name>A0A4P9WZG2_9FUNG</name>
<keyword evidence="12" id="KW-1185">Reference proteome</keyword>
<reference evidence="9" key="3">
    <citation type="submission" date="2018-08" db="EMBL/GenBank/DDBJ databases">
        <title>Leveraging single-cell genomics to expand the Fungal Tree of Life.</title>
        <authorList>
            <consortium name="DOE Joint Genome Institute"/>
            <person name="Ahrendt S.R."/>
            <person name="Quandt C.A."/>
            <person name="Ciobanu D."/>
            <person name="Clum A."/>
            <person name="Salamov A."/>
            <person name="Andreopoulos B."/>
            <person name="Cheng J.-F."/>
            <person name="Woyke T."/>
            <person name="Pelin A."/>
            <person name="Henrissat B."/>
            <person name="Reynolds N."/>
            <person name="Benny G.L."/>
            <person name="Smith M.E."/>
            <person name="James T.Y."/>
            <person name="Grigoriev I.V."/>
        </authorList>
    </citation>
    <scope>NUCLEOTIDE SEQUENCE</scope>
    <source>
        <strain evidence="9">ATCC 52028</strain>
    </source>
</reference>
<gene>
    <name evidence="9" type="ORF">CAUPRSCDRAFT_5644</name>
    <name evidence="10" type="ORF">CXG81DRAFT_15600</name>
</gene>
<evidence type="ECO:0000313" key="11">
    <source>
        <dbReference type="Proteomes" id="UP000268535"/>
    </source>
</evidence>
<dbReference type="InterPro" id="IPR001765">
    <property type="entry name" value="Carbonic_anhydrase"/>
</dbReference>
<evidence type="ECO:0000256" key="1">
    <source>
        <dbReference type="ARBA" id="ARBA00006217"/>
    </source>
</evidence>
<dbReference type="Proteomes" id="UP000268535">
    <property type="component" value="Unassembled WGS sequence"/>
</dbReference>
<evidence type="ECO:0000313" key="10">
    <source>
        <dbReference type="EMBL" id="RKO98678.1"/>
    </source>
</evidence>
<dbReference type="GO" id="GO:0008270">
    <property type="term" value="F:zinc ion binding"/>
    <property type="evidence" value="ECO:0007669"/>
    <property type="project" value="UniProtKB-UniRule"/>
</dbReference>
<comment type="function">
    <text evidence="8">Reversible hydration of carbon dioxide.</text>
</comment>
<dbReference type="OrthoDB" id="10248475at2759"/>
<evidence type="ECO:0000256" key="2">
    <source>
        <dbReference type="ARBA" id="ARBA00012925"/>
    </source>
</evidence>
<protein>
    <recommendedName>
        <fullName evidence="2 8">Carbonic anhydrase</fullName>
        <ecNumber evidence="2 8">4.2.1.1</ecNumber>
    </recommendedName>
    <alternativeName>
        <fullName evidence="8">Carbonate dehydratase</fullName>
    </alternativeName>
</protein>
<feature type="binding site" evidence="7">
    <location>
        <position position="48"/>
    </location>
    <ligand>
        <name>Zn(2+)</name>
        <dbReference type="ChEBI" id="CHEBI:29105"/>
    </ligand>
</feature>
<evidence type="ECO:0000256" key="6">
    <source>
        <dbReference type="ARBA" id="ARBA00048348"/>
    </source>
</evidence>
<dbReference type="SUPFAM" id="SSF53056">
    <property type="entry name" value="beta-carbonic anhydrase, cab"/>
    <property type="match status" value="1"/>
</dbReference>
<sequence length="220" mass="23481">MTAEPRPRTAQSLLEENQKFIQTVSRAAPHLFGTLSKGQQPRVLWFGCCDSRCAPELITGCSLGEIFVYRNIANVLRGADTGVLACLDYAVNHLKVSDIVVCGHTECGGVNAAIASASLGGTLDGWIAHIKQVMTANRAALDACPTPQARAAKLCELNAAASANALQASPILQKAWAEGRQITLHTWLFEIASGQCVDLKQSRTSAEGCEVRYDFKAGGH</sequence>
<reference evidence="11 12" key="1">
    <citation type="journal article" date="2018" name="Nat. Microbiol.">
        <title>Leveraging single-cell genomics to expand the fungal tree of life.</title>
        <authorList>
            <person name="Ahrendt S.R."/>
            <person name="Quandt C.A."/>
            <person name="Ciobanu D."/>
            <person name="Clum A."/>
            <person name="Salamov A."/>
            <person name="Andreopoulos B."/>
            <person name="Cheng J.F."/>
            <person name="Woyke T."/>
            <person name="Pelin A."/>
            <person name="Henrissat B."/>
            <person name="Reynolds N.K."/>
            <person name="Benny G.L."/>
            <person name="Smith M.E."/>
            <person name="James T.Y."/>
            <person name="Grigoriev I.V."/>
        </authorList>
    </citation>
    <scope>NUCLEOTIDE SEQUENCE [LARGE SCALE GENOMIC DNA]</scope>
    <source>
        <strain evidence="11 12">ATCC 52028</strain>
    </source>
</reference>
<evidence type="ECO:0000256" key="4">
    <source>
        <dbReference type="ARBA" id="ARBA00022833"/>
    </source>
</evidence>
<dbReference type="PANTHER" id="PTHR11002:SF76">
    <property type="entry name" value="CARBONIC ANHYDRASE"/>
    <property type="match status" value="1"/>
</dbReference>
<evidence type="ECO:0000256" key="7">
    <source>
        <dbReference type="PIRSR" id="PIRSR601765-1"/>
    </source>
</evidence>
<organism evidence="9 11">
    <name type="scientific">Caulochytrium protostelioides</name>
    <dbReference type="NCBI Taxonomy" id="1555241"/>
    <lineage>
        <taxon>Eukaryota</taxon>
        <taxon>Fungi</taxon>
        <taxon>Fungi incertae sedis</taxon>
        <taxon>Chytridiomycota</taxon>
        <taxon>Chytridiomycota incertae sedis</taxon>
        <taxon>Chytridiomycetes</taxon>
        <taxon>Caulochytriales</taxon>
        <taxon>Caulochytriaceae</taxon>
        <taxon>Caulochytrium</taxon>
    </lineage>
</organism>
<feature type="binding site" evidence="7">
    <location>
        <position position="107"/>
    </location>
    <ligand>
        <name>Zn(2+)</name>
        <dbReference type="ChEBI" id="CHEBI:29105"/>
    </ligand>
</feature>
<evidence type="ECO:0000313" key="12">
    <source>
        <dbReference type="Proteomes" id="UP000274922"/>
    </source>
</evidence>
<proteinExistence type="inferred from homology"/>
<dbReference type="Proteomes" id="UP000274922">
    <property type="component" value="Unassembled WGS sequence"/>
</dbReference>